<feature type="chain" id="PRO_5012206833" evidence="2">
    <location>
        <begin position="32"/>
        <end position="457"/>
    </location>
</feature>
<keyword evidence="1" id="KW-0472">Membrane</keyword>
<keyword evidence="2" id="KW-0732">Signal</keyword>
<evidence type="ECO:0000313" key="3">
    <source>
        <dbReference type="EMBL" id="SHL43316.1"/>
    </source>
</evidence>
<dbReference type="Proteomes" id="UP000184121">
    <property type="component" value="Unassembled WGS sequence"/>
</dbReference>
<protein>
    <submittedName>
        <fullName evidence="3">Tetratricopeptide repeat-containing protein</fullName>
    </submittedName>
</protein>
<dbReference type="InterPro" id="IPR019734">
    <property type="entry name" value="TPR_rpt"/>
</dbReference>
<dbReference type="SUPFAM" id="SSF48452">
    <property type="entry name" value="TPR-like"/>
    <property type="match status" value="2"/>
</dbReference>
<evidence type="ECO:0000313" key="4">
    <source>
        <dbReference type="Proteomes" id="UP000184121"/>
    </source>
</evidence>
<feature type="signal peptide" evidence="2">
    <location>
        <begin position="1"/>
        <end position="31"/>
    </location>
</feature>
<evidence type="ECO:0000256" key="2">
    <source>
        <dbReference type="SAM" id="SignalP"/>
    </source>
</evidence>
<gene>
    <name evidence="3" type="ORF">SAMN05444366_0718</name>
</gene>
<dbReference type="AlphaFoldDB" id="A0A1M7ALD5"/>
<proteinExistence type="predicted"/>
<keyword evidence="4" id="KW-1185">Reference proteome</keyword>
<keyword evidence="1" id="KW-1133">Transmembrane helix</keyword>
<sequence>MFPIASIFSKTISPRLIIFLSLFFVFNPAFAQQKNTLIEDDYETLKGKIRLYFNSSVDRSLMYAEQMAKSTNYKHLAFANGAMTVLYQSKGNIKQSQKKYKAALYYLEKMPESHDKIQMKSYVYNYGAIAQFIRGNYSEAFENYQKSLKFSTQIGDIKQIIKIKANIALVHEAVGNYQLSIKNLKYLNDFVDQKEGFFTKEEMLNYKSNNSRGLGTAYEGYFMKNLSKRYLLDSAEYYYKRTVKYSQNFIENTVSAKLSLGNVYGWKNDFKNAEKMYYEVAFLAKQNNLLGILGTANYNLADIYYTTKNYDKALVFYKKSDSISMISGNTLDYLKSNYYQAKIYALLKQPYLAYQHSKIYLANYEKYETKISKEALEVNYKQGVNNLTAEMLSLEKEYKKDLFLNRVLTVLCVLLFLGISFLLIRNVRAKNKARKNMVVLIAKSKTKKVELSNKIEV</sequence>
<keyword evidence="1" id="KW-0812">Transmembrane</keyword>
<dbReference type="Pfam" id="PF13181">
    <property type="entry name" value="TPR_8"/>
    <property type="match status" value="1"/>
</dbReference>
<name>A0A1M7ALD5_9FLAO</name>
<reference evidence="4" key="1">
    <citation type="submission" date="2016-11" db="EMBL/GenBank/DDBJ databases">
        <authorList>
            <person name="Varghese N."/>
            <person name="Submissions S."/>
        </authorList>
    </citation>
    <scope>NUCLEOTIDE SEQUENCE [LARGE SCALE GENOMIC DNA]</scope>
    <source>
        <strain evidence="4">DSM 1811</strain>
    </source>
</reference>
<organism evidence="3 4">
    <name type="scientific">Flavobacterium saccharophilum</name>
    <dbReference type="NCBI Taxonomy" id="29534"/>
    <lineage>
        <taxon>Bacteria</taxon>
        <taxon>Pseudomonadati</taxon>
        <taxon>Bacteroidota</taxon>
        <taxon>Flavobacteriia</taxon>
        <taxon>Flavobacteriales</taxon>
        <taxon>Flavobacteriaceae</taxon>
        <taxon>Flavobacterium</taxon>
    </lineage>
</organism>
<feature type="transmembrane region" description="Helical" evidence="1">
    <location>
        <begin position="403"/>
        <end position="424"/>
    </location>
</feature>
<accession>A0A1M7ALD5</accession>
<dbReference type="SMART" id="SM00028">
    <property type="entry name" value="TPR"/>
    <property type="match status" value="4"/>
</dbReference>
<dbReference type="STRING" id="29534.SAMN05444366_0718"/>
<evidence type="ECO:0000256" key="1">
    <source>
        <dbReference type="SAM" id="Phobius"/>
    </source>
</evidence>
<dbReference type="Gene3D" id="1.25.40.10">
    <property type="entry name" value="Tetratricopeptide repeat domain"/>
    <property type="match status" value="2"/>
</dbReference>
<dbReference type="EMBL" id="FRBY01000001">
    <property type="protein sequence ID" value="SHL43316.1"/>
    <property type="molecule type" value="Genomic_DNA"/>
</dbReference>
<dbReference type="InterPro" id="IPR011990">
    <property type="entry name" value="TPR-like_helical_dom_sf"/>
</dbReference>